<feature type="domain" description="Phospholipase D-like" evidence="7">
    <location>
        <begin position="108"/>
        <end position="257"/>
    </location>
</feature>
<evidence type="ECO:0000256" key="6">
    <source>
        <dbReference type="ARBA" id="ARBA00043167"/>
    </source>
</evidence>
<dbReference type="PANTHER" id="PTHR43856">
    <property type="entry name" value="CARDIOLIPIN HYDROLASE"/>
    <property type="match status" value="1"/>
</dbReference>
<sequence length="316" mass="36415">MKMLKSASIRYTVYGTLLIVLSEVVYHSCRSLKNWYNRVQSKPKELWAVILTNQLSQLCSAKHQANSRKLDAISLNSREALDKIKIIERAPVCANPYCMDSNIGLIEDLLNATKYSIDLAMFMISSITLAEALVQAHKRGVIIRIITNEAGAFWTSSRCLYLLKYGIAIRFNYPMPKKLMHHKFCILDSPSTVKRFFREKKVLLKIKLEEINKVGSILMTGSANWTVQGFATNAENILLTNQQQLIEQYSDEFQRMWELFAPSPSKNADRKSDCIQLIFLTMFAFELKQLRLVVYRTIYPRKLRLPDAKRVCIDTN</sequence>
<evidence type="ECO:0000313" key="8">
    <source>
        <dbReference type="EnsemblMetazoa" id="GAUT008396-PA"/>
    </source>
</evidence>
<evidence type="ECO:0000256" key="1">
    <source>
        <dbReference type="ARBA" id="ARBA00022801"/>
    </source>
</evidence>
<keyword evidence="2" id="KW-0442">Lipid degradation</keyword>
<evidence type="ECO:0000256" key="4">
    <source>
        <dbReference type="ARBA" id="ARBA00038012"/>
    </source>
</evidence>
<reference evidence="8" key="1">
    <citation type="submission" date="2020-05" db="UniProtKB">
        <authorList>
            <consortium name="EnsemblMetazoa"/>
        </authorList>
    </citation>
    <scope>IDENTIFICATION</scope>
    <source>
        <strain evidence="8">TTRI</strain>
    </source>
</reference>
<dbReference type="PANTHER" id="PTHR43856:SF1">
    <property type="entry name" value="MITOCHONDRIAL CARDIOLIPIN HYDROLASE"/>
    <property type="match status" value="1"/>
</dbReference>
<evidence type="ECO:0000259" key="7">
    <source>
        <dbReference type="Pfam" id="PF13091"/>
    </source>
</evidence>
<protein>
    <recommendedName>
        <fullName evidence="5">Mitochondrial cardiolipin hydrolase</fullName>
    </recommendedName>
    <alternativeName>
        <fullName evidence="6">Mitochondrial phospholipase</fullName>
    </alternativeName>
</protein>
<dbReference type="InterPro" id="IPR025202">
    <property type="entry name" value="PLD-like_dom"/>
</dbReference>
<dbReference type="SUPFAM" id="SSF56024">
    <property type="entry name" value="Phospholipase D/nuclease"/>
    <property type="match status" value="1"/>
</dbReference>
<keyword evidence="1" id="KW-0378">Hydrolase</keyword>
<evidence type="ECO:0000313" key="9">
    <source>
        <dbReference type="Proteomes" id="UP000078200"/>
    </source>
</evidence>
<dbReference type="InterPro" id="IPR051406">
    <property type="entry name" value="PLD_domain"/>
</dbReference>
<dbReference type="Pfam" id="PF13091">
    <property type="entry name" value="PLDc_2"/>
    <property type="match status" value="1"/>
</dbReference>
<dbReference type="Gene3D" id="3.30.870.10">
    <property type="entry name" value="Endonuclease Chain A"/>
    <property type="match status" value="1"/>
</dbReference>
<dbReference type="Proteomes" id="UP000078200">
    <property type="component" value="Unassembled WGS sequence"/>
</dbReference>
<dbReference type="GO" id="GO:0034587">
    <property type="term" value="P:piRNA processing"/>
    <property type="evidence" value="ECO:0007669"/>
    <property type="project" value="TreeGrafter"/>
</dbReference>
<keyword evidence="3" id="KW-0443">Lipid metabolism</keyword>
<organism evidence="8 9">
    <name type="scientific">Glossina austeni</name>
    <name type="common">Savannah tsetse fly</name>
    <dbReference type="NCBI Taxonomy" id="7395"/>
    <lineage>
        <taxon>Eukaryota</taxon>
        <taxon>Metazoa</taxon>
        <taxon>Ecdysozoa</taxon>
        <taxon>Arthropoda</taxon>
        <taxon>Hexapoda</taxon>
        <taxon>Insecta</taxon>
        <taxon>Pterygota</taxon>
        <taxon>Neoptera</taxon>
        <taxon>Endopterygota</taxon>
        <taxon>Diptera</taxon>
        <taxon>Brachycera</taxon>
        <taxon>Muscomorpha</taxon>
        <taxon>Hippoboscoidea</taxon>
        <taxon>Glossinidae</taxon>
        <taxon>Glossina</taxon>
    </lineage>
</organism>
<evidence type="ECO:0000256" key="3">
    <source>
        <dbReference type="ARBA" id="ARBA00023098"/>
    </source>
</evidence>
<keyword evidence="9" id="KW-1185">Reference proteome</keyword>
<dbReference type="AlphaFoldDB" id="A0A1A9ULK5"/>
<evidence type="ECO:0000256" key="5">
    <source>
        <dbReference type="ARBA" id="ARBA00040549"/>
    </source>
</evidence>
<dbReference type="VEuPathDB" id="VectorBase:GAUT008396"/>
<evidence type="ECO:0000256" key="2">
    <source>
        <dbReference type="ARBA" id="ARBA00022963"/>
    </source>
</evidence>
<proteinExistence type="inferred from homology"/>
<dbReference type="GO" id="GO:0016891">
    <property type="term" value="F:RNA endonuclease activity producing 5'-phosphomonoesters, hydrolytic mechanism"/>
    <property type="evidence" value="ECO:0007669"/>
    <property type="project" value="TreeGrafter"/>
</dbReference>
<dbReference type="GO" id="GO:0016042">
    <property type="term" value="P:lipid catabolic process"/>
    <property type="evidence" value="ECO:0007669"/>
    <property type="project" value="UniProtKB-KW"/>
</dbReference>
<dbReference type="EnsemblMetazoa" id="GAUT008396-RA">
    <property type="protein sequence ID" value="GAUT008396-PA"/>
    <property type="gene ID" value="GAUT008396"/>
</dbReference>
<comment type="similarity">
    <text evidence="4">Belongs to the phospholipase D family. MitoPLD/Zucchini subfamily.</text>
</comment>
<name>A0A1A9ULK5_GLOAU</name>
<dbReference type="GO" id="GO:0005739">
    <property type="term" value="C:mitochondrion"/>
    <property type="evidence" value="ECO:0007669"/>
    <property type="project" value="TreeGrafter"/>
</dbReference>
<accession>A0A1A9ULK5</accession>
<dbReference type="STRING" id="7395.A0A1A9ULK5"/>